<accession>A0A2N9IWZ6</accession>
<dbReference type="GO" id="GO:0003723">
    <property type="term" value="F:RNA binding"/>
    <property type="evidence" value="ECO:0007669"/>
    <property type="project" value="InterPro"/>
</dbReference>
<gene>
    <name evidence="2" type="ORF">FSB_LOCUS56551</name>
</gene>
<evidence type="ECO:0000313" key="2">
    <source>
        <dbReference type="EMBL" id="SPD28669.1"/>
    </source>
</evidence>
<protein>
    <recommendedName>
        <fullName evidence="3">Ribosomal protein L1</fullName>
    </recommendedName>
</protein>
<feature type="region of interest" description="Disordered" evidence="1">
    <location>
        <begin position="1"/>
        <end position="24"/>
    </location>
</feature>
<dbReference type="CDD" id="cd00403">
    <property type="entry name" value="Ribosomal_L1"/>
    <property type="match status" value="1"/>
</dbReference>
<dbReference type="SUPFAM" id="SSF56808">
    <property type="entry name" value="Ribosomal protein L1"/>
    <property type="match status" value="1"/>
</dbReference>
<dbReference type="InterPro" id="IPR050257">
    <property type="entry name" value="eL8/uL1-like"/>
</dbReference>
<sequence>MAITKPKPNPPPTKTSSNSRVSPNTIEKAVKSLLKWSQSESKSRTHKPELLHQEEFFYLILTLKKIPSQPHTNPHKIQLPHSLLSPHLPQELCLIIDDRPHSNLNKASAKSKIDSDQIPISKILKLSKLKSDFRPFEAKRKLCDSYDMFFADKRVVPLLSKLLGKQFLKKKVPVPLDLKHKNWKEQVDNACSSALLLLRTGTCCVVKVARVGMEKMEIVENVVAAINGVSEVVPRKWSGIRSLHLKLLESLALPLYQALPDMNVGEGKEVDEEEGKKGKKGGMIHEVNVGKVFDEDILGIDEGNENDEILGSKKRKLGDNTEERVSGVSKGLEKSTKVKNIDGLAEKKNGLVVTKGEEGRWWYKEKEGYVVC</sequence>
<proteinExistence type="predicted"/>
<dbReference type="AlphaFoldDB" id="A0A2N9IWZ6"/>
<dbReference type="EMBL" id="OIVN01006240">
    <property type="protein sequence ID" value="SPD28669.1"/>
    <property type="molecule type" value="Genomic_DNA"/>
</dbReference>
<dbReference type="InterPro" id="IPR023674">
    <property type="entry name" value="Ribosomal_uL1-like"/>
</dbReference>
<organism evidence="2">
    <name type="scientific">Fagus sylvatica</name>
    <name type="common">Beechnut</name>
    <dbReference type="NCBI Taxonomy" id="28930"/>
    <lineage>
        <taxon>Eukaryota</taxon>
        <taxon>Viridiplantae</taxon>
        <taxon>Streptophyta</taxon>
        <taxon>Embryophyta</taxon>
        <taxon>Tracheophyta</taxon>
        <taxon>Spermatophyta</taxon>
        <taxon>Magnoliopsida</taxon>
        <taxon>eudicotyledons</taxon>
        <taxon>Gunneridae</taxon>
        <taxon>Pentapetalae</taxon>
        <taxon>rosids</taxon>
        <taxon>fabids</taxon>
        <taxon>Fagales</taxon>
        <taxon>Fagaceae</taxon>
        <taxon>Fagus</taxon>
    </lineage>
</organism>
<dbReference type="Pfam" id="PF00687">
    <property type="entry name" value="Ribosomal_L1"/>
    <property type="match status" value="1"/>
</dbReference>
<dbReference type="InterPro" id="IPR016095">
    <property type="entry name" value="Ribosomal_uL1_3-a/b-sand"/>
</dbReference>
<reference evidence="2" key="1">
    <citation type="submission" date="2018-02" db="EMBL/GenBank/DDBJ databases">
        <authorList>
            <person name="Cohen D.B."/>
            <person name="Kent A.D."/>
        </authorList>
    </citation>
    <scope>NUCLEOTIDE SEQUENCE</scope>
</reference>
<dbReference type="Gene3D" id="3.40.50.790">
    <property type="match status" value="1"/>
</dbReference>
<evidence type="ECO:0008006" key="3">
    <source>
        <dbReference type="Google" id="ProtNLM"/>
    </source>
</evidence>
<name>A0A2N9IWZ6_FAGSY</name>
<dbReference type="FunFam" id="3.40.50.790:FF:000012">
    <property type="entry name" value="Ribosomal protein L1p/L10e family"/>
    <property type="match status" value="1"/>
</dbReference>
<dbReference type="InterPro" id="IPR028364">
    <property type="entry name" value="Ribosomal_uL1/biogenesis"/>
</dbReference>
<evidence type="ECO:0000256" key="1">
    <source>
        <dbReference type="SAM" id="MobiDB-lite"/>
    </source>
</evidence>
<dbReference type="PANTHER" id="PTHR23105">
    <property type="entry name" value="RIBOSOMAL PROTEIN L7AE FAMILY MEMBER"/>
    <property type="match status" value="1"/>
</dbReference>